<reference evidence="8 9" key="1">
    <citation type="journal article" date="2016" name="Proc. Natl. Acad. Sci. U.S.A.">
        <title>Lipid metabolic changes in an early divergent fungus govern the establishment of a mutualistic symbiosis with endobacteria.</title>
        <authorList>
            <person name="Lastovetsky O.A."/>
            <person name="Gaspar M.L."/>
            <person name="Mondo S.J."/>
            <person name="LaButti K.M."/>
            <person name="Sandor L."/>
            <person name="Grigoriev I.V."/>
            <person name="Henry S.A."/>
            <person name="Pawlowska T.E."/>
        </authorList>
    </citation>
    <scope>NUCLEOTIDE SEQUENCE [LARGE SCALE GENOMIC DNA]</scope>
    <source>
        <strain evidence="8 9">ATCC 52813</strain>
    </source>
</reference>
<dbReference type="CDD" id="cd16908">
    <property type="entry name" value="YEATS_Yaf9_like"/>
    <property type="match status" value="1"/>
</dbReference>
<feature type="coiled-coil region" evidence="6">
    <location>
        <begin position="178"/>
        <end position="208"/>
    </location>
</feature>
<dbReference type="PANTHER" id="PTHR47573">
    <property type="entry name" value="PROTEIN AF-9 HOMOLOG"/>
    <property type="match status" value="1"/>
</dbReference>
<dbReference type="InterPro" id="IPR038704">
    <property type="entry name" value="YEAST_sf"/>
</dbReference>
<organism evidence="8 9">
    <name type="scientific">Rhizopus microsporus ATCC 52813</name>
    <dbReference type="NCBI Taxonomy" id="1340429"/>
    <lineage>
        <taxon>Eukaryota</taxon>
        <taxon>Fungi</taxon>
        <taxon>Fungi incertae sedis</taxon>
        <taxon>Mucoromycota</taxon>
        <taxon>Mucoromycotina</taxon>
        <taxon>Mucoromycetes</taxon>
        <taxon>Mucorales</taxon>
        <taxon>Mucorineae</taxon>
        <taxon>Rhizopodaceae</taxon>
        <taxon>Rhizopus</taxon>
    </lineage>
</organism>
<comment type="subcellular location">
    <subcellularLocation>
        <location evidence="5">Nucleus</location>
    </subcellularLocation>
</comment>
<evidence type="ECO:0000256" key="6">
    <source>
        <dbReference type="SAM" id="Coils"/>
    </source>
</evidence>
<dbReference type="Proteomes" id="UP000242254">
    <property type="component" value="Unassembled WGS sequence"/>
</dbReference>
<dbReference type="GO" id="GO:0005634">
    <property type="term" value="C:nucleus"/>
    <property type="evidence" value="ECO:0007669"/>
    <property type="project" value="UniProtKB-SubCell"/>
</dbReference>
<keyword evidence="2" id="KW-0805">Transcription regulation</keyword>
<evidence type="ECO:0000256" key="2">
    <source>
        <dbReference type="ARBA" id="ARBA00023015"/>
    </source>
</evidence>
<dbReference type="GO" id="GO:0006355">
    <property type="term" value="P:regulation of DNA-templated transcription"/>
    <property type="evidence" value="ECO:0007669"/>
    <property type="project" value="InterPro"/>
</dbReference>
<dbReference type="Gene3D" id="2.60.40.1970">
    <property type="entry name" value="YEATS domain"/>
    <property type="match status" value="1"/>
</dbReference>
<protein>
    <recommendedName>
        <fullName evidence="1">Protein AF-9 homolog</fullName>
    </recommendedName>
</protein>
<sequence length="210" mass="24516">MSGNKRLKGVVVSRPFYYGSIAHSLNGKKVADPDHTHRWTVMVKGINNEDLSYLIKKVVFKLHETYPNPLRTVEQPPFEVSETGWGEFEIMIKIYFHQHTGEKQVILYHHLRLHPYEDDLNGQPWPKDKPVMSLLYDEFVFNEPTEQLYQLFSEHNALTPNLPLKKTSKDITIPEFSVQLEEEEMKRLDKAQREIDSQIASLKQKLAALE</sequence>
<dbReference type="Pfam" id="PF03366">
    <property type="entry name" value="YEATS"/>
    <property type="match status" value="1"/>
</dbReference>
<accession>A0A2G4T6Y5</accession>
<gene>
    <name evidence="8" type="ORF">RHIMIDRAFT_197070</name>
</gene>
<keyword evidence="4 5" id="KW-0539">Nucleus</keyword>
<dbReference type="STRING" id="1340429.A0A2G4T6Y5"/>
<dbReference type="AlphaFoldDB" id="A0A2G4T6Y5"/>
<keyword evidence="3" id="KW-0804">Transcription</keyword>
<dbReference type="GO" id="GO:0000785">
    <property type="term" value="C:chromatin"/>
    <property type="evidence" value="ECO:0007669"/>
    <property type="project" value="UniProtKB-ARBA"/>
</dbReference>
<dbReference type="RefSeq" id="XP_023470493.1">
    <property type="nucleotide sequence ID" value="XM_023606167.1"/>
</dbReference>
<evidence type="ECO:0000256" key="4">
    <source>
        <dbReference type="ARBA" id="ARBA00023242"/>
    </source>
</evidence>
<keyword evidence="6" id="KW-0175">Coiled coil</keyword>
<evidence type="ECO:0000256" key="1">
    <source>
        <dbReference type="ARBA" id="ARBA00022408"/>
    </source>
</evidence>
<dbReference type="EMBL" id="KZ303843">
    <property type="protein sequence ID" value="PHZ16785.1"/>
    <property type="molecule type" value="Genomic_DNA"/>
</dbReference>
<evidence type="ECO:0000259" key="7">
    <source>
        <dbReference type="PROSITE" id="PS51037"/>
    </source>
</evidence>
<dbReference type="InterPro" id="IPR005033">
    <property type="entry name" value="YEATS"/>
</dbReference>
<evidence type="ECO:0000256" key="3">
    <source>
        <dbReference type="ARBA" id="ARBA00023163"/>
    </source>
</evidence>
<dbReference type="PANTHER" id="PTHR47573:SF1">
    <property type="entry name" value="PROTEIN AF-9 HOMOLOG"/>
    <property type="match status" value="1"/>
</dbReference>
<dbReference type="GeneID" id="35437157"/>
<dbReference type="PROSITE" id="PS51037">
    <property type="entry name" value="YEATS"/>
    <property type="match status" value="1"/>
</dbReference>
<proteinExistence type="predicted"/>
<evidence type="ECO:0000313" key="8">
    <source>
        <dbReference type="EMBL" id="PHZ16785.1"/>
    </source>
</evidence>
<name>A0A2G4T6Y5_RHIZD</name>
<evidence type="ECO:0000256" key="5">
    <source>
        <dbReference type="PROSITE-ProRule" id="PRU00376"/>
    </source>
</evidence>
<feature type="domain" description="YEATS" evidence="7">
    <location>
        <begin position="6"/>
        <end position="155"/>
    </location>
</feature>
<dbReference type="InterPro" id="IPR055129">
    <property type="entry name" value="YEATS_dom"/>
</dbReference>
<keyword evidence="9" id="KW-1185">Reference proteome</keyword>
<evidence type="ECO:0000313" key="9">
    <source>
        <dbReference type="Proteomes" id="UP000242254"/>
    </source>
</evidence>